<feature type="domain" description="DDE Tnp4" evidence="4">
    <location>
        <begin position="430"/>
        <end position="582"/>
    </location>
</feature>
<dbReference type="InterPro" id="IPR027806">
    <property type="entry name" value="HARBI1_dom"/>
</dbReference>
<evidence type="ECO:0000256" key="3">
    <source>
        <dbReference type="SAM" id="Phobius"/>
    </source>
</evidence>
<protein>
    <recommendedName>
        <fullName evidence="4">DDE Tnp4 domain-containing protein</fullName>
    </recommendedName>
</protein>
<keyword evidence="3" id="KW-1133">Transmembrane helix</keyword>
<dbReference type="PANTHER" id="PTHR15644:SF2">
    <property type="entry name" value="OSTEOPETROSIS-ASSOCIATED TRANSMEMBRANE PROTEIN 1"/>
    <property type="match status" value="1"/>
</dbReference>
<feature type="transmembrane region" description="Helical" evidence="3">
    <location>
        <begin position="224"/>
        <end position="246"/>
    </location>
</feature>
<dbReference type="PANTHER" id="PTHR15644">
    <property type="entry name" value="OSTEOPETROSIS ASSOCIATED TRANSMEMBRANE PROTEIN 1"/>
    <property type="match status" value="1"/>
</dbReference>
<comment type="cofactor">
    <cofactor evidence="1">
        <name>a divalent metal cation</name>
        <dbReference type="ChEBI" id="CHEBI:60240"/>
    </cofactor>
</comment>
<dbReference type="Proteomes" id="UP001558613">
    <property type="component" value="Unassembled WGS sequence"/>
</dbReference>
<sequence length="640" mass="73091">MSGDSALKLPPAANVIPVKQASILGSFYSLSLQSTFPEDLEVNEYCVELLHIYRQRYVTFANCLVTYARPVKICQNCYTGFNSLNEIYANISSDQSGPGNVSCNDSLMRSDRLMLLYTLFSNLDNIWIFAKCSQCLAEHQEALTNDTVYFMATLNQSLSCFEQYQRNATELCKDCKDSYKRLNQLYGRMQKNQTLCIDLEDAMNMTQRLWSKTFNCLLPREETVPVIAVSSFMLFLPVIFYLSSFLHSEQKKRKLIHHSYDVEDFLFFKKNANRKRRTLRMKLKTEPSDNLQSVREDDKRHVFNAVLQSLTISDFKSHFQLTPTQTEDLVQLLAPCKWTVIREERWTVWHAVLASLWALSTQESYHSVANRFRITESLICDQLDEFCTLVASHLANEIHWPQGEEAEMSVVGFFSNVGLPDTLCVAGTCFIPCEKPIDVPDPEAYRDPNGSYSVKLMAFCNHKGRFTYVSAEHPRNWHNSRILSATEVGKALQEDPVALLHGKHIIGNSTFALSEHFLTPFPDYATLGQKKVCYNQKVQSSLAVAQGSIHTLRSCFQRLRCLQQHSVCQTSLAVKTCCILYNKFLKTYNVPVDCIEDEVTQKPFHELPYGHSGSLGGISRRQDIAASLGRTTKKRKCMYN</sequence>
<gene>
    <name evidence="5" type="ORF">QQF64_016045</name>
</gene>
<evidence type="ECO:0000259" key="4">
    <source>
        <dbReference type="Pfam" id="PF13359"/>
    </source>
</evidence>
<evidence type="ECO:0000256" key="1">
    <source>
        <dbReference type="ARBA" id="ARBA00001968"/>
    </source>
</evidence>
<organism evidence="5 6">
    <name type="scientific">Cirrhinus molitorella</name>
    <name type="common">mud carp</name>
    <dbReference type="NCBI Taxonomy" id="172907"/>
    <lineage>
        <taxon>Eukaryota</taxon>
        <taxon>Metazoa</taxon>
        <taxon>Chordata</taxon>
        <taxon>Craniata</taxon>
        <taxon>Vertebrata</taxon>
        <taxon>Euteleostomi</taxon>
        <taxon>Actinopterygii</taxon>
        <taxon>Neopterygii</taxon>
        <taxon>Teleostei</taxon>
        <taxon>Ostariophysi</taxon>
        <taxon>Cypriniformes</taxon>
        <taxon>Cyprinidae</taxon>
        <taxon>Labeoninae</taxon>
        <taxon>Labeonini</taxon>
        <taxon>Cirrhinus</taxon>
    </lineage>
</organism>
<dbReference type="EMBL" id="JAYMGO010000020">
    <property type="protein sequence ID" value="KAL1253816.1"/>
    <property type="molecule type" value="Genomic_DNA"/>
</dbReference>
<evidence type="ECO:0000256" key="2">
    <source>
        <dbReference type="ARBA" id="ARBA00022723"/>
    </source>
</evidence>
<keyword evidence="3" id="KW-0472">Membrane</keyword>
<accession>A0ABR3LP39</accession>
<evidence type="ECO:0000313" key="5">
    <source>
        <dbReference type="EMBL" id="KAL1253816.1"/>
    </source>
</evidence>
<keyword evidence="2" id="KW-0479">Metal-binding</keyword>
<reference evidence="5 6" key="1">
    <citation type="submission" date="2023-09" db="EMBL/GenBank/DDBJ databases">
        <authorList>
            <person name="Wang M."/>
        </authorList>
    </citation>
    <scope>NUCLEOTIDE SEQUENCE [LARGE SCALE GENOMIC DNA]</scope>
    <source>
        <strain evidence="5">GT-2023</strain>
        <tissue evidence="5">Liver</tissue>
    </source>
</reference>
<keyword evidence="3" id="KW-0812">Transmembrane</keyword>
<comment type="caution">
    <text evidence="5">The sequence shown here is derived from an EMBL/GenBank/DDBJ whole genome shotgun (WGS) entry which is preliminary data.</text>
</comment>
<keyword evidence="6" id="KW-1185">Reference proteome</keyword>
<dbReference type="Pfam" id="PF09777">
    <property type="entry name" value="OSTMP1"/>
    <property type="match status" value="1"/>
</dbReference>
<dbReference type="Pfam" id="PF13359">
    <property type="entry name" value="DDE_Tnp_4"/>
    <property type="match status" value="1"/>
</dbReference>
<evidence type="ECO:0000313" key="6">
    <source>
        <dbReference type="Proteomes" id="UP001558613"/>
    </source>
</evidence>
<name>A0ABR3LP39_9TELE</name>
<dbReference type="InterPro" id="IPR019172">
    <property type="entry name" value="Osteopetrosis-assoc_TM_1"/>
</dbReference>
<proteinExistence type="predicted"/>